<dbReference type="Gene3D" id="3.40.390.10">
    <property type="entry name" value="Collagenase (Catalytic Domain)"/>
    <property type="match status" value="1"/>
</dbReference>
<evidence type="ECO:0000256" key="4">
    <source>
        <dbReference type="ARBA" id="ARBA00022723"/>
    </source>
</evidence>
<feature type="compositionally biased region" description="Low complexity" evidence="8">
    <location>
        <begin position="44"/>
        <end position="55"/>
    </location>
</feature>
<dbReference type="GO" id="GO:0046872">
    <property type="term" value="F:metal ion binding"/>
    <property type="evidence" value="ECO:0007669"/>
    <property type="project" value="UniProtKB-KW"/>
</dbReference>
<keyword evidence="6" id="KW-0862">Zinc</keyword>
<keyword evidence="9" id="KW-1133">Transmembrane helix</keyword>
<feature type="transmembrane region" description="Helical" evidence="9">
    <location>
        <begin position="291"/>
        <end position="310"/>
    </location>
</feature>
<dbReference type="InterPro" id="IPR018497">
    <property type="entry name" value="Peptidase_M13_C"/>
</dbReference>
<feature type="compositionally biased region" description="Basic residues" evidence="8">
    <location>
        <begin position="17"/>
        <end position="42"/>
    </location>
</feature>
<dbReference type="AlphaFoldDB" id="A0A9D4PTA0"/>
<feature type="domain" description="Peptidase M13 C-terminal" evidence="10">
    <location>
        <begin position="744"/>
        <end position="934"/>
    </location>
</feature>
<name>A0A9D4PTA0_RHISA</name>
<comment type="caution">
    <text evidence="12">The sequence shown here is derived from an EMBL/GenBank/DDBJ whole genome shotgun (WGS) entry which is preliminary data.</text>
</comment>
<evidence type="ECO:0000256" key="3">
    <source>
        <dbReference type="ARBA" id="ARBA00022670"/>
    </source>
</evidence>
<keyword evidence="5" id="KW-0378">Hydrolase</keyword>
<comment type="similarity">
    <text evidence="2">Belongs to the peptidase M13 family.</text>
</comment>
<dbReference type="Proteomes" id="UP000821837">
    <property type="component" value="Unassembled WGS sequence"/>
</dbReference>
<dbReference type="Pfam" id="PF01431">
    <property type="entry name" value="Peptidase_M13"/>
    <property type="match status" value="1"/>
</dbReference>
<feature type="region of interest" description="Disordered" evidence="8">
    <location>
        <begin position="1"/>
        <end position="203"/>
    </location>
</feature>
<dbReference type="PANTHER" id="PTHR11733:SF241">
    <property type="entry name" value="GH26575P-RELATED"/>
    <property type="match status" value="1"/>
</dbReference>
<feature type="compositionally biased region" description="Polar residues" evidence="8">
    <location>
        <begin position="187"/>
        <end position="196"/>
    </location>
</feature>
<keyword evidence="13" id="KW-1185">Reference proteome</keyword>
<organism evidence="12 13">
    <name type="scientific">Rhipicephalus sanguineus</name>
    <name type="common">Brown dog tick</name>
    <name type="synonym">Ixodes sanguineus</name>
    <dbReference type="NCBI Taxonomy" id="34632"/>
    <lineage>
        <taxon>Eukaryota</taxon>
        <taxon>Metazoa</taxon>
        <taxon>Ecdysozoa</taxon>
        <taxon>Arthropoda</taxon>
        <taxon>Chelicerata</taxon>
        <taxon>Arachnida</taxon>
        <taxon>Acari</taxon>
        <taxon>Parasitiformes</taxon>
        <taxon>Ixodida</taxon>
        <taxon>Ixodoidea</taxon>
        <taxon>Ixodidae</taxon>
        <taxon>Rhipicephalinae</taxon>
        <taxon>Rhipicephalus</taxon>
        <taxon>Rhipicephalus</taxon>
    </lineage>
</organism>
<evidence type="ECO:0000256" key="5">
    <source>
        <dbReference type="ARBA" id="ARBA00022801"/>
    </source>
</evidence>
<evidence type="ECO:0000256" key="9">
    <source>
        <dbReference type="SAM" id="Phobius"/>
    </source>
</evidence>
<keyword evidence="7" id="KW-0482">Metalloprotease</keyword>
<keyword evidence="4" id="KW-0479">Metal-binding</keyword>
<evidence type="ECO:0000256" key="2">
    <source>
        <dbReference type="ARBA" id="ARBA00007357"/>
    </source>
</evidence>
<feature type="domain" description="Peptidase M13 N-terminal" evidence="11">
    <location>
        <begin position="345"/>
        <end position="675"/>
    </location>
</feature>
<comment type="cofactor">
    <cofactor evidence="1">
        <name>Zn(2+)</name>
        <dbReference type="ChEBI" id="CHEBI:29105"/>
    </cofactor>
</comment>
<evidence type="ECO:0000313" key="12">
    <source>
        <dbReference type="EMBL" id="KAH7955350.1"/>
    </source>
</evidence>
<sequence>MSVHKKKRRRDDSGGKASRHGKRRGRHKGHREHRSRQQKHSPKTSDAAEASTTTSGREQSPARAATSRKRQSPAPPSASDNTPAPVTPLTSSPEPTATMPFAKASPPVAQSLAQKSQPPTTEHVYYGSIPDSDLDQAVDKPARTDAAGPVAASPADKLPFVEMAQAESTEGNDAELPGIEALDSDSSKGSPANRATGQGPRALAVRARDATDKCAPSGDVVASSQQIECQQCGSAGLVESTRLRRWRAAALRTARMVIVLPNRYRRRRPRQDPDRLCEDCKKDQPKLSARVVMACAAVVVFFGLVVWFHLGHAPAKARSLSMCTTQGCRLHELSLDRTVDTTVKPCDDFFAFACGNWKRASGRLPRDLTLDDSGGTAATFYASCLHEPGNVSTNVQQFLHWKKSLRLAWPDTPPAGERPPHPLDVLLDLAISWNINVLFKVHVYAYATTGRSSVPTILALSLGKMDAPWQEMREERVRHNSYEEYVNDHLDLLGASVRDDPGFRELFDTETRLLRVLRAGVSGTQSWFPLRELQQVTLSPSDVVVVHSTEMLGELDTLLSDYAQKAQTLLDAIAWILIQTYLWAMAGSPRMAFRDHGSSGTNVLVHEACHQLVDSRLGLLYAAPYLVKRYTLQVRKQLEEMFLTLATTAEEKILRLRWVGDGVKAEAAHKLGSTTFDVFPIADFFDGDGRQSLYDVFTPKDESSSFLVRFIEASAVLRRFVGTDAYERVYRRRIGEGGPPLSLYEYYTNIVRVSLDALERPMFTVDGSHAMNYAGLGSYVARELTRSFDPVGSTVDSTGAHLVWWGPSASGEYKSRTSCLANATWEVDAAKPAGYHPSALSMFPHVPALETAFRAYKSASEKNRTAEGLQLAFLGQLPGDQVFFLTYCHVLCAAEEEGRDAAQACNVPLANLPEFANAFRCPVGSHMNPATKCTFFDEASDGSRG</sequence>
<accession>A0A9D4PTA0</accession>
<reference evidence="12" key="2">
    <citation type="submission" date="2021-09" db="EMBL/GenBank/DDBJ databases">
        <authorList>
            <person name="Jia N."/>
            <person name="Wang J."/>
            <person name="Shi W."/>
            <person name="Du L."/>
            <person name="Sun Y."/>
            <person name="Zhan W."/>
            <person name="Jiang J."/>
            <person name="Wang Q."/>
            <person name="Zhang B."/>
            <person name="Ji P."/>
            <person name="Sakyi L.B."/>
            <person name="Cui X."/>
            <person name="Yuan T."/>
            <person name="Jiang B."/>
            <person name="Yang W."/>
            <person name="Lam T.T.-Y."/>
            <person name="Chang Q."/>
            <person name="Ding S."/>
            <person name="Wang X."/>
            <person name="Zhu J."/>
            <person name="Ruan X."/>
            <person name="Zhao L."/>
            <person name="Wei J."/>
            <person name="Que T."/>
            <person name="Du C."/>
            <person name="Cheng J."/>
            <person name="Dai P."/>
            <person name="Han X."/>
            <person name="Huang E."/>
            <person name="Gao Y."/>
            <person name="Liu J."/>
            <person name="Shao H."/>
            <person name="Ye R."/>
            <person name="Li L."/>
            <person name="Wei W."/>
            <person name="Wang X."/>
            <person name="Wang C."/>
            <person name="Huo Q."/>
            <person name="Li W."/>
            <person name="Guo W."/>
            <person name="Chen H."/>
            <person name="Chen S."/>
            <person name="Zhou L."/>
            <person name="Zhou L."/>
            <person name="Ni X."/>
            <person name="Tian J."/>
            <person name="Zhou Y."/>
            <person name="Sheng Y."/>
            <person name="Liu T."/>
            <person name="Pan Y."/>
            <person name="Xia L."/>
            <person name="Li J."/>
            <person name="Zhao F."/>
            <person name="Cao W."/>
        </authorList>
    </citation>
    <scope>NUCLEOTIDE SEQUENCE</scope>
    <source>
        <strain evidence="12">Rsan-2018</strain>
        <tissue evidence="12">Larvae</tissue>
    </source>
</reference>
<evidence type="ECO:0000259" key="10">
    <source>
        <dbReference type="Pfam" id="PF01431"/>
    </source>
</evidence>
<evidence type="ECO:0000256" key="6">
    <source>
        <dbReference type="ARBA" id="ARBA00022833"/>
    </source>
</evidence>
<dbReference type="Gene3D" id="1.10.1380.10">
    <property type="entry name" value="Neutral endopeptidase , domain2"/>
    <property type="match status" value="1"/>
</dbReference>
<dbReference type="Pfam" id="PF05649">
    <property type="entry name" value="Peptidase_M13_N"/>
    <property type="match status" value="1"/>
</dbReference>
<evidence type="ECO:0000256" key="1">
    <source>
        <dbReference type="ARBA" id="ARBA00001947"/>
    </source>
</evidence>
<dbReference type="SUPFAM" id="SSF55486">
    <property type="entry name" value="Metalloproteases ('zincins'), catalytic domain"/>
    <property type="match status" value="1"/>
</dbReference>
<dbReference type="EMBL" id="JABSTV010001250">
    <property type="protein sequence ID" value="KAH7955350.1"/>
    <property type="molecule type" value="Genomic_DNA"/>
</dbReference>
<evidence type="ECO:0000256" key="7">
    <source>
        <dbReference type="ARBA" id="ARBA00023049"/>
    </source>
</evidence>
<proteinExistence type="inferred from homology"/>
<keyword evidence="3" id="KW-0645">Protease</keyword>
<dbReference type="GO" id="GO:0005886">
    <property type="term" value="C:plasma membrane"/>
    <property type="evidence" value="ECO:0007669"/>
    <property type="project" value="TreeGrafter"/>
</dbReference>
<dbReference type="PROSITE" id="PS51885">
    <property type="entry name" value="NEPRILYSIN"/>
    <property type="match status" value="1"/>
</dbReference>
<protein>
    <recommendedName>
        <fullName evidence="14">Endothelin-converting enzyme 1</fullName>
    </recommendedName>
</protein>
<evidence type="ECO:0000259" key="11">
    <source>
        <dbReference type="Pfam" id="PF05649"/>
    </source>
</evidence>
<reference evidence="12" key="1">
    <citation type="journal article" date="2020" name="Cell">
        <title>Large-Scale Comparative Analyses of Tick Genomes Elucidate Their Genetic Diversity and Vector Capacities.</title>
        <authorList>
            <consortium name="Tick Genome and Microbiome Consortium (TIGMIC)"/>
            <person name="Jia N."/>
            <person name="Wang J."/>
            <person name="Shi W."/>
            <person name="Du L."/>
            <person name="Sun Y."/>
            <person name="Zhan W."/>
            <person name="Jiang J.F."/>
            <person name="Wang Q."/>
            <person name="Zhang B."/>
            <person name="Ji P."/>
            <person name="Bell-Sakyi L."/>
            <person name="Cui X.M."/>
            <person name="Yuan T.T."/>
            <person name="Jiang B.G."/>
            <person name="Yang W.F."/>
            <person name="Lam T.T."/>
            <person name="Chang Q.C."/>
            <person name="Ding S.J."/>
            <person name="Wang X.J."/>
            <person name="Zhu J.G."/>
            <person name="Ruan X.D."/>
            <person name="Zhao L."/>
            <person name="Wei J.T."/>
            <person name="Ye R.Z."/>
            <person name="Que T.C."/>
            <person name="Du C.H."/>
            <person name="Zhou Y.H."/>
            <person name="Cheng J.X."/>
            <person name="Dai P.F."/>
            <person name="Guo W.B."/>
            <person name="Han X.H."/>
            <person name="Huang E.J."/>
            <person name="Li L.F."/>
            <person name="Wei W."/>
            <person name="Gao Y.C."/>
            <person name="Liu J.Z."/>
            <person name="Shao H.Z."/>
            <person name="Wang X."/>
            <person name="Wang C.C."/>
            <person name="Yang T.C."/>
            <person name="Huo Q.B."/>
            <person name="Li W."/>
            <person name="Chen H.Y."/>
            <person name="Chen S.E."/>
            <person name="Zhou L.G."/>
            <person name="Ni X.B."/>
            <person name="Tian J.H."/>
            <person name="Sheng Y."/>
            <person name="Liu T."/>
            <person name="Pan Y.S."/>
            <person name="Xia L.Y."/>
            <person name="Li J."/>
            <person name="Zhao F."/>
            <person name="Cao W.C."/>
        </authorList>
    </citation>
    <scope>NUCLEOTIDE SEQUENCE</scope>
    <source>
        <strain evidence="12">Rsan-2018</strain>
    </source>
</reference>
<dbReference type="InterPro" id="IPR008753">
    <property type="entry name" value="Peptidase_M13_N"/>
</dbReference>
<dbReference type="GO" id="GO:0004222">
    <property type="term" value="F:metalloendopeptidase activity"/>
    <property type="evidence" value="ECO:0007669"/>
    <property type="project" value="InterPro"/>
</dbReference>
<dbReference type="InterPro" id="IPR042089">
    <property type="entry name" value="Peptidase_M13_dom_2"/>
</dbReference>
<evidence type="ECO:0000256" key="8">
    <source>
        <dbReference type="SAM" id="MobiDB-lite"/>
    </source>
</evidence>
<dbReference type="GO" id="GO:0016485">
    <property type="term" value="P:protein processing"/>
    <property type="evidence" value="ECO:0007669"/>
    <property type="project" value="TreeGrafter"/>
</dbReference>
<dbReference type="InterPro" id="IPR000718">
    <property type="entry name" value="Peptidase_M13"/>
</dbReference>
<dbReference type="VEuPathDB" id="VectorBase:RSAN_038042"/>
<keyword evidence="9" id="KW-0812">Transmembrane</keyword>
<dbReference type="InterPro" id="IPR024079">
    <property type="entry name" value="MetalloPept_cat_dom_sf"/>
</dbReference>
<feature type="compositionally biased region" description="Polar residues" evidence="8">
    <location>
        <begin position="111"/>
        <end position="120"/>
    </location>
</feature>
<evidence type="ECO:0000313" key="13">
    <source>
        <dbReference type="Proteomes" id="UP000821837"/>
    </source>
</evidence>
<evidence type="ECO:0008006" key="14">
    <source>
        <dbReference type="Google" id="ProtNLM"/>
    </source>
</evidence>
<feature type="compositionally biased region" description="Polar residues" evidence="8">
    <location>
        <begin position="78"/>
        <end position="95"/>
    </location>
</feature>
<keyword evidence="9" id="KW-0472">Membrane</keyword>
<dbReference type="PANTHER" id="PTHR11733">
    <property type="entry name" value="ZINC METALLOPROTEASE FAMILY M13 NEPRILYSIN-RELATED"/>
    <property type="match status" value="1"/>
</dbReference>
<gene>
    <name evidence="12" type="ORF">HPB52_000468</name>
</gene>